<dbReference type="PROSITE" id="PS50977">
    <property type="entry name" value="HTH_TETR_2"/>
    <property type="match status" value="1"/>
</dbReference>
<dbReference type="Gene3D" id="1.10.357.10">
    <property type="entry name" value="Tetracycline Repressor, domain 2"/>
    <property type="match status" value="1"/>
</dbReference>
<evidence type="ECO:0000256" key="4">
    <source>
        <dbReference type="PROSITE-ProRule" id="PRU00335"/>
    </source>
</evidence>
<organism evidence="6 7">
    <name type="scientific">Marinobacter daepoensis</name>
    <dbReference type="NCBI Taxonomy" id="262077"/>
    <lineage>
        <taxon>Bacteria</taxon>
        <taxon>Pseudomonadati</taxon>
        <taxon>Pseudomonadota</taxon>
        <taxon>Gammaproteobacteria</taxon>
        <taxon>Pseudomonadales</taxon>
        <taxon>Marinobacteraceae</taxon>
        <taxon>Marinobacter</taxon>
    </lineage>
</organism>
<feature type="DNA-binding region" description="H-T-H motif" evidence="4">
    <location>
        <begin position="26"/>
        <end position="45"/>
    </location>
</feature>
<dbReference type="SUPFAM" id="SSF48498">
    <property type="entry name" value="Tetracyclin repressor-like, C-terminal domain"/>
    <property type="match status" value="1"/>
</dbReference>
<dbReference type="EMBL" id="JAFKDB010000019">
    <property type="protein sequence ID" value="MBN7770998.1"/>
    <property type="molecule type" value="Genomic_DNA"/>
</dbReference>
<accession>A0ABS3BHK6</accession>
<evidence type="ECO:0000256" key="3">
    <source>
        <dbReference type="ARBA" id="ARBA00023163"/>
    </source>
</evidence>
<dbReference type="PRINTS" id="PR00455">
    <property type="entry name" value="HTHTETR"/>
</dbReference>
<evidence type="ECO:0000313" key="7">
    <source>
        <dbReference type="Proteomes" id="UP000664344"/>
    </source>
</evidence>
<feature type="domain" description="HTH tetR-type" evidence="5">
    <location>
        <begin position="3"/>
        <end position="63"/>
    </location>
</feature>
<dbReference type="Pfam" id="PF00440">
    <property type="entry name" value="TetR_N"/>
    <property type="match status" value="1"/>
</dbReference>
<dbReference type="RefSeq" id="WP_036192876.1">
    <property type="nucleotide sequence ID" value="NZ_JAFKDB010000019.1"/>
</dbReference>
<comment type="caution">
    <text evidence="6">The sequence shown here is derived from an EMBL/GenBank/DDBJ whole genome shotgun (WGS) entry which is preliminary data.</text>
</comment>
<name>A0ABS3BHK6_9GAMM</name>
<evidence type="ECO:0000256" key="1">
    <source>
        <dbReference type="ARBA" id="ARBA00023015"/>
    </source>
</evidence>
<proteinExistence type="predicted"/>
<reference evidence="6 7" key="1">
    <citation type="submission" date="2021-02" db="EMBL/GenBank/DDBJ databases">
        <title>PHA producing bacteria isolated from coastal sediment in Guangdong, Shenzhen.</title>
        <authorList>
            <person name="Zheng W."/>
            <person name="Yu S."/>
            <person name="Huang Y."/>
        </authorList>
    </citation>
    <scope>NUCLEOTIDE SEQUENCE [LARGE SCALE GENOMIC DNA]</scope>
    <source>
        <strain evidence="6 7">TN21-5</strain>
    </source>
</reference>
<dbReference type="Proteomes" id="UP000664344">
    <property type="component" value="Unassembled WGS sequence"/>
</dbReference>
<evidence type="ECO:0000259" key="5">
    <source>
        <dbReference type="PROSITE" id="PS50977"/>
    </source>
</evidence>
<dbReference type="SUPFAM" id="SSF46689">
    <property type="entry name" value="Homeodomain-like"/>
    <property type="match status" value="1"/>
</dbReference>
<evidence type="ECO:0000313" key="6">
    <source>
        <dbReference type="EMBL" id="MBN7770998.1"/>
    </source>
</evidence>
<dbReference type="InterPro" id="IPR036271">
    <property type="entry name" value="Tet_transcr_reg_TetR-rel_C_sf"/>
</dbReference>
<protein>
    <submittedName>
        <fullName evidence="6">TetR/AcrR family transcriptional regulator</fullName>
    </submittedName>
</protein>
<keyword evidence="2 4" id="KW-0238">DNA-binding</keyword>
<sequence>MNAPKKELLLNVAEELFYKFGFNATGVDRIQAESGVAKTTLYKYFPSKDDLIYEVLKRADERERADIEKIIAASAEGGYPLIRLLLERLVALCEKDSFNGCLFSNAAAEFMHSNSRLREVFDEHLQWIRQRFSEILTRCGADGSGALPLLVVYEGVLVVGRSVEGKPLLDSVETLLQPLFSR</sequence>
<keyword evidence="7" id="KW-1185">Reference proteome</keyword>
<evidence type="ECO:0000256" key="2">
    <source>
        <dbReference type="ARBA" id="ARBA00023125"/>
    </source>
</evidence>
<dbReference type="PANTHER" id="PTHR47506">
    <property type="entry name" value="TRANSCRIPTIONAL REGULATORY PROTEIN"/>
    <property type="match status" value="1"/>
</dbReference>
<dbReference type="PANTHER" id="PTHR47506:SF6">
    <property type="entry name" value="HTH-TYPE TRANSCRIPTIONAL REPRESSOR NEMR"/>
    <property type="match status" value="1"/>
</dbReference>
<gene>
    <name evidence="6" type="ORF">JYP53_13915</name>
</gene>
<keyword evidence="3" id="KW-0804">Transcription</keyword>
<dbReference type="InterPro" id="IPR001647">
    <property type="entry name" value="HTH_TetR"/>
</dbReference>
<keyword evidence="1" id="KW-0805">Transcription regulation</keyword>
<dbReference type="InterPro" id="IPR009057">
    <property type="entry name" value="Homeodomain-like_sf"/>
</dbReference>